<accession>A0A834I4B6</accession>
<dbReference type="AlphaFoldDB" id="A0A834I4B6"/>
<dbReference type="PROSITE" id="PS00028">
    <property type="entry name" value="ZINC_FINGER_C2H2_1"/>
    <property type="match status" value="1"/>
</dbReference>
<feature type="domain" description="C2H2-type" evidence="2">
    <location>
        <begin position="68"/>
        <end position="91"/>
    </location>
</feature>
<keyword evidence="4" id="KW-1185">Reference proteome</keyword>
<protein>
    <recommendedName>
        <fullName evidence="2">C2H2-type domain-containing protein</fullName>
    </recommendedName>
</protein>
<keyword evidence="1" id="KW-0479">Metal-binding</keyword>
<dbReference type="OrthoDB" id="10004641at2759"/>
<reference evidence="3" key="1">
    <citation type="submission" date="2020-08" db="EMBL/GenBank/DDBJ databases">
        <title>Genome sequencing and assembly of the red palm weevil Rhynchophorus ferrugineus.</title>
        <authorList>
            <person name="Dias G.B."/>
            <person name="Bergman C.M."/>
            <person name="Manee M."/>
        </authorList>
    </citation>
    <scope>NUCLEOTIDE SEQUENCE</scope>
    <source>
        <strain evidence="3">AA-2017</strain>
        <tissue evidence="3">Whole larva</tissue>
    </source>
</reference>
<feature type="domain" description="C2H2-type" evidence="2">
    <location>
        <begin position="39"/>
        <end position="66"/>
    </location>
</feature>
<name>A0A834I4B6_RHYFE</name>
<proteinExistence type="predicted"/>
<evidence type="ECO:0000313" key="3">
    <source>
        <dbReference type="EMBL" id="KAF7272346.1"/>
    </source>
</evidence>
<evidence type="ECO:0000259" key="2">
    <source>
        <dbReference type="PROSITE" id="PS50157"/>
    </source>
</evidence>
<dbReference type="InterPro" id="IPR036236">
    <property type="entry name" value="Znf_C2H2_sf"/>
</dbReference>
<dbReference type="GO" id="GO:0008270">
    <property type="term" value="F:zinc ion binding"/>
    <property type="evidence" value="ECO:0007669"/>
    <property type="project" value="UniProtKB-KW"/>
</dbReference>
<dbReference type="Proteomes" id="UP000625711">
    <property type="component" value="Unassembled WGS sequence"/>
</dbReference>
<comment type="caution">
    <text evidence="3">The sequence shown here is derived from an EMBL/GenBank/DDBJ whole genome shotgun (WGS) entry which is preliminary data.</text>
</comment>
<dbReference type="SUPFAM" id="SSF57667">
    <property type="entry name" value="beta-beta-alpha zinc fingers"/>
    <property type="match status" value="1"/>
</dbReference>
<dbReference type="Gene3D" id="3.30.160.60">
    <property type="entry name" value="Classic Zinc Finger"/>
    <property type="match status" value="1"/>
</dbReference>
<sequence>MCLLQQVVLVEEEPRIIFFASDFEEYVGLKVFNHDKVRYGCRKCRKTYQQKKTLGRHLRFDCGQKPAFVCQLCSKAFKHGYILLKHMRNTHDIYIQKLRQRHASQSSAKSESQVIKSEAVSGVGFEHGIFGSTNVQI</sequence>
<organism evidence="3 4">
    <name type="scientific">Rhynchophorus ferrugineus</name>
    <name type="common">Red palm weevil</name>
    <name type="synonym">Curculio ferrugineus</name>
    <dbReference type="NCBI Taxonomy" id="354439"/>
    <lineage>
        <taxon>Eukaryota</taxon>
        <taxon>Metazoa</taxon>
        <taxon>Ecdysozoa</taxon>
        <taxon>Arthropoda</taxon>
        <taxon>Hexapoda</taxon>
        <taxon>Insecta</taxon>
        <taxon>Pterygota</taxon>
        <taxon>Neoptera</taxon>
        <taxon>Endopterygota</taxon>
        <taxon>Coleoptera</taxon>
        <taxon>Polyphaga</taxon>
        <taxon>Cucujiformia</taxon>
        <taxon>Curculionidae</taxon>
        <taxon>Dryophthorinae</taxon>
        <taxon>Rhynchophorus</taxon>
    </lineage>
</organism>
<dbReference type="PROSITE" id="PS50157">
    <property type="entry name" value="ZINC_FINGER_C2H2_2"/>
    <property type="match status" value="2"/>
</dbReference>
<dbReference type="InterPro" id="IPR013087">
    <property type="entry name" value="Znf_C2H2_type"/>
</dbReference>
<dbReference type="EMBL" id="JAACXV010013785">
    <property type="protein sequence ID" value="KAF7272346.1"/>
    <property type="molecule type" value="Genomic_DNA"/>
</dbReference>
<gene>
    <name evidence="3" type="ORF">GWI33_014895</name>
</gene>
<evidence type="ECO:0000313" key="4">
    <source>
        <dbReference type="Proteomes" id="UP000625711"/>
    </source>
</evidence>
<keyword evidence="1" id="KW-0862">Zinc</keyword>
<keyword evidence="1" id="KW-0863">Zinc-finger</keyword>
<evidence type="ECO:0000256" key="1">
    <source>
        <dbReference type="PROSITE-ProRule" id="PRU00042"/>
    </source>
</evidence>
<dbReference type="SMART" id="SM00355">
    <property type="entry name" value="ZnF_C2H2"/>
    <property type="match status" value="2"/>
</dbReference>